<accession>X1C399</accession>
<dbReference type="InterPro" id="IPR029063">
    <property type="entry name" value="SAM-dependent_MTases_sf"/>
</dbReference>
<protein>
    <recommendedName>
        <fullName evidence="1">site-specific DNA-methyltransferase (adenine-specific)</fullName>
        <ecNumber evidence="1">2.1.1.72</ecNumber>
    </recommendedName>
</protein>
<dbReference type="AlphaFoldDB" id="X1C399"/>
<dbReference type="GO" id="GO:0032259">
    <property type="term" value="P:methylation"/>
    <property type="evidence" value="ECO:0007669"/>
    <property type="project" value="UniProtKB-KW"/>
</dbReference>
<evidence type="ECO:0000256" key="4">
    <source>
        <dbReference type="ARBA" id="ARBA00022691"/>
    </source>
</evidence>
<evidence type="ECO:0000259" key="6">
    <source>
        <dbReference type="Pfam" id="PF07669"/>
    </source>
</evidence>
<dbReference type="SUPFAM" id="SSF53335">
    <property type="entry name" value="S-adenosyl-L-methionine-dependent methyltransferases"/>
    <property type="match status" value="1"/>
</dbReference>
<comment type="catalytic activity">
    <reaction evidence="5">
        <text>a 2'-deoxyadenosine in DNA + S-adenosyl-L-methionine = an N(6)-methyl-2'-deoxyadenosine in DNA + S-adenosyl-L-homocysteine + H(+)</text>
        <dbReference type="Rhea" id="RHEA:15197"/>
        <dbReference type="Rhea" id="RHEA-COMP:12418"/>
        <dbReference type="Rhea" id="RHEA-COMP:12419"/>
        <dbReference type="ChEBI" id="CHEBI:15378"/>
        <dbReference type="ChEBI" id="CHEBI:57856"/>
        <dbReference type="ChEBI" id="CHEBI:59789"/>
        <dbReference type="ChEBI" id="CHEBI:90615"/>
        <dbReference type="ChEBI" id="CHEBI:90616"/>
        <dbReference type="EC" id="2.1.1.72"/>
    </reaction>
</comment>
<dbReference type="Pfam" id="PF07669">
    <property type="entry name" value="Eco57I"/>
    <property type="match status" value="1"/>
</dbReference>
<dbReference type="EC" id="2.1.1.72" evidence="1"/>
<evidence type="ECO:0000313" key="7">
    <source>
        <dbReference type="EMBL" id="GAG87842.1"/>
    </source>
</evidence>
<organism evidence="7">
    <name type="scientific">marine sediment metagenome</name>
    <dbReference type="NCBI Taxonomy" id="412755"/>
    <lineage>
        <taxon>unclassified sequences</taxon>
        <taxon>metagenomes</taxon>
        <taxon>ecological metagenomes</taxon>
    </lineage>
</organism>
<dbReference type="EMBL" id="BART01011661">
    <property type="protein sequence ID" value="GAG87842.1"/>
    <property type="molecule type" value="Genomic_DNA"/>
</dbReference>
<evidence type="ECO:0000256" key="2">
    <source>
        <dbReference type="ARBA" id="ARBA00022603"/>
    </source>
</evidence>
<evidence type="ECO:0000256" key="3">
    <source>
        <dbReference type="ARBA" id="ARBA00022679"/>
    </source>
</evidence>
<feature type="non-terminal residue" evidence="7">
    <location>
        <position position="153"/>
    </location>
</feature>
<gene>
    <name evidence="7" type="ORF">S01H4_24731</name>
</gene>
<dbReference type="Gene3D" id="3.40.50.150">
    <property type="entry name" value="Vaccinia Virus protein VP39"/>
    <property type="match status" value="1"/>
</dbReference>
<feature type="domain" description="Type II methyltransferase M.TaqI-like" evidence="6">
    <location>
        <begin position="17"/>
        <end position="92"/>
    </location>
</feature>
<keyword evidence="4" id="KW-0949">S-adenosyl-L-methionine</keyword>
<dbReference type="InterPro" id="IPR050953">
    <property type="entry name" value="N4_N6_ade-DNA_methylase"/>
</dbReference>
<dbReference type="PANTHER" id="PTHR33841:SF1">
    <property type="entry name" value="DNA METHYLTRANSFERASE A"/>
    <property type="match status" value="1"/>
</dbReference>
<dbReference type="GO" id="GO:0009007">
    <property type="term" value="F:site-specific DNA-methyltransferase (adenine-specific) activity"/>
    <property type="evidence" value="ECO:0007669"/>
    <property type="project" value="UniProtKB-EC"/>
</dbReference>
<evidence type="ECO:0000256" key="5">
    <source>
        <dbReference type="ARBA" id="ARBA00047942"/>
    </source>
</evidence>
<dbReference type="GO" id="GO:0006304">
    <property type="term" value="P:DNA modification"/>
    <property type="evidence" value="ECO:0007669"/>
    <property type="project" value="InterPro"/>
</dbReference>
<keyword evidence="2" id="KW-0489">Methyltransferase</keyword>
<proteinExistence type="predicted"/>
<evidence type="ECO:0000256" key="1">
    <source>
        <dbReference type="ARBA" id="ARBA00011900"/>
    </source>
</evidence>
<dbReference type="InterPro" id="IPR011639">
    <property type="entry name" value="MethylTrfase_TaqI-like_dom"/>
</dbReference>
<keyword evidence="3" id="KW-0808">Transferase</keyword>
<dbReference type="PANTHER" id="PTHR33841">
    <property type="entry name" value="DNA METHYLTRANSFERASE YEEA-RELATED"/>
    <property type="match status" value="1"/>
</dbReference>
<reference evidence="7" key="1">
    <citation type="journal article" date="2014" name="Front. Microbiol.">
        <title>High frequency of phylogenetically diverse reductive dehalogenase-homologous genes in deep subseafloor sedimentary metagenomes.</title>
        <authorList>
            <person name="Kawai M."/>
            <person name="Futagami T."/>
            <person name="Toyoda A."/>
            <person name="Takaki Y."/>
            <person name="Nishi S."/>
            <person name="Hori S."/>
            <person name="Arai W."/>
            <person name="Tsubouchi T."/>
            <person name="Morono Y."/>
            <person name="Uchiyama I."/>
            <person name="Ito T."/>
            <person name="Fujiyama A."/>
            <person name="Inagaki F."/>
            <person name="Takami H."/>
        </authorList>
    </citation>
    <scope>NUCLEOTIDE SEQUENCE</scope>
    <source>
        <strain evidence="7">Expedition CK06-06</strain>
    </source>
</reference>
<sequence length="153" mass="17521">MRNDPDPQAGSKIINKNIKKLWKINFESAKGAYDIYVLFIEQGLKLLKDKGILGYITPNKYLSSPYGLALRNYISENYTLKEIVDISGQSVFEDPSVYPIITFITNELINERRRNMYKSPKIIVAKIALRLEGFLDDKGEYSSINTNCIYSPN</sequence>
<name>X1C399_9ZZZZ</name>
<comment type="caution">
    <text evidence="7">The sequence shown here is derived from an EMBL/GenBank/DDBJ whole genome shotgun (WGS) entry which is preliminary data.</text>
</comment>